<dbReference type="Pfam" id="PF04134">
    <property type="entry name" value="DCC1-like"/>
    <property type="match status" value="1"/>
</dbReference>
<organism evidence="1 2">
    <name type="scientific">Paenibacillus aurantius</name>
    <dbReference type="NCBI Taxonomy" id="2918900"/>
    <lineage>
        <taxon>Bacteria</taxon>
        <taxon>Bacillati</taxon>
        <taxon>Bacillota</taxon>
        <taxon>Bacilli</taxon>
        <taxon>Bacillales</taxon>
        <taxon>Paenibacillaceae</taxon>
        <taxon>Paenibacillus</taxon>
    </lineage>
</organism>
<proteinExistence type="predicted"/>
<dbReference type="PANTHER" id="PTHR33639:SF2">
    <property type="entry name" value="DUF393 DOMAIN-CONTAINING PROTEIN"/>
    <property type="match status" value="1"/>
</dbReference>
<dbReference type="Proteomes" id="UP001305702">
    <property type="component" value="Chromosome"/>
</dbReference>
<dbReference type="AlphaFoldDB" id="A0AA96LCN4"/>
<dbReference type="PANTHER" id="PTHR33639">
    <property type="entry name" value="THIOL-DISULFIDE OXIDOREDUCTASE DCC"/>
    <property type="match status" value="1"/>
</dbReference>
<dbReference type="RefSeq" id="WP_315604522.1">
    <property type="nucleotide sequence ID" value="NZ_CP130318.1"/>
</dbReference>
<gene>
    <name evidence="1" type="ORF">MJA45_24510</name>
</gene>
<dbReference type="KEGG" id="paun:MJA45_24510"/>
<protein>
    <submittedName>
        <fullName evidence="1">Thiol-disulfide oxidoreductase DCC family protein</fullName>
    </submittedName>
</protein>
<keyword evidence="2" id="KW-1185">Reference proteome</keyword>
<dbReference type="InterPro" id="IPR052927">
    <property type="entry name" value="DCC_oxidoreductase"/>
</dbReference>
<dbReference type="GO" id="GO:0015035">
    <property type="term" value="F:protein-disulfide reductase activity"/>
    <property type="evidence" value="ECO:0007669"/>
    <property type="project" value="InterPro"/>
</dbReference>
<accession>A0AA96LCN4</accession>
<dbReference type="EMBL" id="CP130318">
    <property type="protein sequence ID" value="WNQ10748.1"/>
    <property type="molecule type" value="Genomic_DNA"/>
</dbReference>
<evidence type="ECO:0000313" key="2">
    <source>
        <dbReference type="Proteomes" id="UP001305702"/>
    </source>
</evidence>
<sequence length="136" mass="15556">MEKTEKAILLYDGVCNLCSFVIRFVIPRDRAGKFVFASLQSETGRRLLLGSGLDPDALDTFVMVRGERTYIKSSAALRVLHELGGVWSPALLFLAVPRPIRDFVYDRIARNRYRWFGRTDSCLVPTPDIRERFIDS</sequence>
<reference evidence="1 2" key="1">
    <citation type="submission" date="2022-02" db="EMBL/GenBank/DDBJ databases">
        <title>Paenibacillus sp. MBLB1776 Whole Genome Shotgun Sequencing.</title>
        <authorList>
            <person name="Hwang C.Y."/>
            <person name="Cho E.-S."/>
            <person name="Seo M.-J."/>
        </authorList>
    </citation>
    <scope>NUCLEOTIDE SEQUENCE [LARGE SCALE GENOMIC DNA]</scope>
    <source>
        <strain evidence="1 2">MBLB1776</strain>
    </source>
</reference>
<name>A0AA96LCN4_9BACL</name>
<evidence type="ECO:0000313" key="1">
    <source>
        <dbReference type="EMBL" id="WNQ10748.1"/>
    </source>
</evidence>
<dbReference type="InterPro" id="IPR007263">
    <property type="entry name" value="DCC1-like"/>
</dbReference>